<protein>
    <submittedName>
        <fullName evidence="2">Uncharacterized protein</fullName>
    </submittedName>
</protein>
<accession>A0AAW1H436</accession>
<evidence type="ECO:0000313" key="2">
    <source>
        <dbReference type="EMBL" id="KAK9670887.1"/>
    </source>
</evidence>
<keyword evidence="1" id="KW-0812">Transmembrane</keyword>
<keyword evidence="3" id="KW-1185">Reference proteome</keyword>
<proteinExistence type="predicted"/>
<dbReference type="EMBL" id="JASPKY010002049">
    <property type="protein sequence ID" value="KAK9670887.1"/>
    <property type="molecule type" value="Genomic_DNA"/>
</dbReference>
<comment type="caution">
    <text evidence="2">The sequence shown here is derived from an EMBL/GenBank/DDBJ whole genome shotgun (WGS) entry which is preliminary data.</text>
</comment>
<feature type="transmembrane region" description="Helical" evidence="1">
    <location>
        <begin position="49"/>
        <end position="67"/>
    </location>
</feature>
<dbReference type="Proteomes" id="UP001458880">
    <property type="component" value="Unassembled WGS sequence"/>
</dbReference>
<organism evidence="2 3">
    <name type="scientific">Popillia japonica</name>
    <name type="common">Japanese beetle</name>
    <dbReference type="NCBI Taxonomy" id="7064"/>
    <lineage>
        <taxon>Eukaryota</taxon>
        <taxon>Metazoa</taxon>
        <taxon>Ecdysozoa</taxon>
        <taxon>Arthropoda</taxon>
        <taxon>Hexapoda</taxon>
        <taxon>Insecta</taxon>
        <taxon>Pterygota</taxon>
        <taxon>Neoptera</taxon>
        <taxon>Endopterygota</taxon>
        <taxon>Coleoptera</taxon>
        <taxon>Polyphaga</taxon>
        <taxon>Scarabaeiformia</taxon>
        <taxon>Scarabaeidae</taxon>
        <taxon>Rutelinae</taxon>
        <taxon>Popillia</taxon>
    </lineage>
</organism>
<name>A0AAW1H436_POPJA</name>
<evidence type="ECO:0000256" key="1">
    <source>
        <dbReference type="SAM" id="Phobius"/>
    </source>
</evidence>
<keyword evidence="1" id="KW-1133">Transmembrane helix</keyword>
<sequence>MLSFGITILLFLLSLIFKVAGKLRLTMPVIYFLLISTVLNKWAAANEKLSLAILLGLIGLTLISWLFSLKNVISDRRYARALEADVAWQINRAREGRKTPFDYTCDLLPADLNRFKQVGGSK</sequence>
<reference evidence="2 3" key="1">
    <citation type="journal article" date="2024" name="BMC Genomics">
        <title>De novo assembly and annotation of Popillia japonica's genome with initial clues to its potential as an invasive pest.</title>
        <authorList>
            <person name="Cucini C."/>
            <person name="Boschi S."/>
            <person name="Funari R."/>
            <person name="Cardaioli E."/>
            <person name="Iannotti N."/>
            <person name="Marturano G."/>
            <person name="Paoli F."/>
            <person name="Bruttini M."/>
            <person name="Carapelli A."/>
            <person name="Frati F."/>
            <person name="Nardi F."/>
        </authorList>
    </citation>
    <scope>NUCLEOTIDE SEQUENCE [LARGE SCALE GENOMIC DNA]</scope>
    <source>
        <strain evidence="2">DMR45628</strain>
    </source>
</reference>
<gene>
    <name evidence="2" type="ORF">QE152_g41138</name>
</gene>
<dbReference type="AlphaFoldDB" id="A0AAW1H436"/>
<evidence type="ECO:0000313" key="3">
    <source>
        <dbReference type="Proteomes" id="UP001458880"/>
    </source>
</evidence>
<keyword evidence="1" id="KW-0472">Membrane</keyword>